<evidence type="ECO:0000313" key="3">
    <source>
        <dbReference type="Proteomes" id="UP000263956"/>
    </source>
</evidence>
<name>A0A385DW59_9CAUD</name>
<protein>
    <submittedName>
        <fullName evidence="2">Uncharacterized protein</fullName>
    </submittedName>
</protein>
<reference evidence="2 3" key="1">
    <citation type="submission" date="2018-07" db="EMBL/GenBank/DDBJ databases">
        <authorList>
            <person name="Ambarian M."/>
            <person name="Chen H."/>
            <person name="Alkhars H."/>
            <person name="Bruner M."/>
            <person name="Warner M.H."/>
            <person name="Garlena R.A."/>
            <person name="Russell D.A."/>
            <person name="Pope W.H."/>
            <person name="Jacobs-Sera D."/>
            <person name="Hatfull G.F."/>
        </authorList>
    </citation>
    <scope>NUCLEOTIDE SEQUENCE [LARGE SCALE GENOMIC DNA]</scope>
</reference>
<dbReference type="EMBL" id="MH651166">
    <property type="protein sequence ID" value="AXQ62795.1"/>
    <property type="molecule type" value="Genomic_DNA"/>
</dbReference>
<accession>A0A385DW59</accession>
<evidence type="ECO:0000313" key="2">
    <source>
        <dbReference type="EMBL" id="AXQ62795.1"/>
    </source>
</evidence>
<dbReference type="Proteomes" id="UP000263956">
    <property type="component" value="Segment"/>
</dbReference>
<sequence>MTAASSFGRVAWFGGDLVEVTGYTGGGMVTVLTSHRSPAGELVRVAGTRIGRRRHRVNGADPAAPTPAPHRADHGRRPVPTVRHGELMDTCTCGHTALWHLDRDGECTRLVSGSYATFDADYCGCPHFTREQR</sequence>
<feature type="region of interest" description="Disordered" evidence="1">
    <location>
        <begin position="55"/>
        <end position="78"/>
    </location>
</feature>
<proteinExistence type="predicted"/>
<dbReference type="KEGG" id="vg:65115608"/>
<organism evidence="2 3">
    <name type="scientific">Gordonia phage Angelicage</name>
    <dbReference type="NCBI Taxonomy" id="2301695"/>
    <lineage>
        <taxon>Viruses</taxon>
        <taxon>Duplodnaviria</taxon>
        <taxon>Heunggongvirae</taxon>
        <taxon>Uroviricota</taxon>
        <taxon>Caudoviricetes</taxon>
        <taxon>Stackebrandtviridae</taxon>
        <taxon>Schenleyvirinae</taxon>
        <taxon>Vividuovirus</taxon>
        <taxon>Vividuovirus angelicage</taxon>
    </lineage>
</organism>
<dbReference type="GeneID" id="65115608"/>
<keyword evidence="3" id="KW-1185">Reference proteome</keyword>
<evidence type="ECO:0000256" key="1">
    <source>
        <dbReference type="SAM" id="MobiDB-lite"/>
    </source>
</evidence>
<gene>
    <name evidence="2" type="primary">5</name>
    <name evidence="2" type="ORF">SEA_ANGELICAGE_5</name>
</gene>
<dbReference type="RefSeq" id="YP_010097898.1">
    <property type="nucleotide sequence ID" value="NC_055762.1"/>
</dbReference>